<dbReference type="OrthoDB" id="7318948at2759"/>
<dbReference type="GO" id="GO:0031519">
    <property type="term" value="C:PcG protein complex"/>
    <property type="evidence" value="ECO:0007669"/>
    <property type="project" value="EnsemblMetazoa"/>
</dbReference>
<keyword evidence="4" id="KW-0805">Transcription regulation</keyword>
<dbReference type="STRING" id="31234.E3NDJ1"/>
<protein>
    <submittedName>
        <fullName evidence="8">CRE-MES-6 protein</fullName>
    </submittedName>
</protein>
<keyword evidence="3" id="KW-0677">Repeat</keyword>
<dbReference type="HOGENOM" id="CLU_032683_4_1_1"/>
<dbReference type="SUPFAM" id="SSF50978">
    <property type="entry name" value="WD40 repeat-like"/>
    <property type="match status" value="1"/>
</dbReference>
<dbReference type="InterPro" id="IPR015943">
    <property type="entry name" value="WD40/YVTN_repeat-like_dom_sf"/>
</dbReference>
<dbReference type="Proteomes" id="UP000008281">
    <property type="component" value="Unassembled WGS sequence"/>
</dbReference>
<dbReference type="EMBL" id="DS268610">
    <property type="protein sequence ID" value="EFO94028.1"/>
    <property type="molecule type" value="Genomic_DNA"/>
</dbReference>
<gene>
    <name evidence="8" type="primary">Cre-mes-6</name>
    <name evidence="8" type="ORF">CRE_19473</name>
</gene>
<proteinExistence type="inferred from homology"/>
<dbReference type="OMA" id="HPLHAIG"/>
<evidence type="ECO:0000256" key="6">
    <source>
        <dbReference type="PROSITE-ProRule" id="PRU00221"/>
    </source>
</evidence>
<comment type="similarity">
    <text evidence="1">Belongs to the WD repeat ESC family.</text>
</comment>
<dbReference type="InterPro" id="IPR051243">
    <property type="entry name" value="PcG_WD-repeat"/>
</dbReference>
<dbReference type="PROSITE" id="PS50294">
    <property type="entry name" value="WD_REPEATS_REGION"/>
    <property type="match status" value="1"/>
</dbReference>
<dbReference type="FunCoup" id="E3NDJ1">
    <property type="interactions" value="2812"/>
</dbReference>
<sequence>MEHMRRFKELNLQNTEGSQGDFSSRAFTNTASIQQYQKGELLGAVFNPYAAPEAEQHFAVVGGEYVQCYRVVKDVNNLEHVWGIHFPNSPDEKKSHRKPDDPTSEELPVDDRKESLYCVAWAFDTFDHKNGGDPYKIICGGVLGFIYVVDFATRQLDNRLQSFGGDINEIRTCPTNSDLIACASSDQSIRVLHIRNSQCLICIGGLASHPSMVLSVDWHYTGEYLVTGGMDHQVMKWDLSTFIVKSHLKYTCDELAKGKRNIFSPQVSKPPQIKPVPPRKMCPDGTGKVKQVMASLDYAVDKVYHIYTPMAVCSDLHTNYVDCVRFLPGSDVIVSKDCGEQPTVNIFRFGAGVPRNEDAIPMKEPETCTTKIMSVTNDNGEVWFTKFAIDPRRRWLVCGCTRGIVNFIDLKYRDRPKINFSLTICQNTIRQVDFSPCGRFMVASGDDMRIVRLDRVPDTVDVSLLAKFNK</sequence>
<feature type="region of interest" description="Disordered" evidence="7">
    <location>
        <begin position="89"/>
        <end position="109"/>
    </location>
</feature>
<feature type="compositionally biased region" description="Basic and acidic residues" evidence="7">
    <location>
        <begin position="90"/>
        <end position="101"/>
    </location>
</feature>
<dbReference type="RefSeq" id="XP_003093535.2">
    <property type="nucleotide sequence ID" value="XM_003093487.2"/>
</dbReference>
<organism evidence="9">
    <name type="scientific">Caenorhabditis remanei</name>
    <name type="common">Caenorhabditis vulgaris</name>
    <dbReference type="NCBI Taxonomy" id="31234"/>
    <lineage>
        <taxon>Eukaryota</taxon>
        <taxon>Metazoa</taxon>
        <taxon>Ecdysozoa</taxon>
        <taxon>Nematoda</taxon>
        <taxon>Chromadorea</taxon>
        <taxon>Rhabditida</taxon>
        <taxon>Rhabditina</taxon>
        <taxon>Rhabditomorpha</taxon>
        <taxon>Rhabditoidea</taxon>
        <taxon>Rhabditidae</taxon>
        <taxon>Peloderinae</taxon>
        <taxon>Caenorhabditis</taxon>
    </lineage>
</organism>
<keyword evidence="5" id="KW-0804">Transcription</keyword>
<evidence type="ECO:0000313" key="8">
    <source>
        <dbReference type="EMBL" id="EFO94028.1"/>
    </source>
</evidence>
<dbReference type="AlphaFoldDB" id="E3NDJ1"/>
<evidence type="ECO:0000256" key="4">
    <source>
        <dbReference type="ARBA" id="ARBA00023015"/>
    </source>
</evidence>
<dbReference type="PANTHER" id="PTHR10253">
    <property type="entry name" value="POLYCOMB PROTEIN"/>
    <property type="match status" value="1"/>
</dbReference>
<dbReference type="GO" id="GO:0000786">
    <property type="term" value="C:nucleosome"/>
    <property type="evidence" value="ECO:0007669"/>
    <property type="project" value="EnsemblMetazoa"/>
</dbReference>
<dbReference type="Gene3D" id="2.130.10.10">
    <property type="entry name" value="YVTN repeat-like/Quinoprotein amine dehydrogenase"/>
    <property type="match status" value="1"/>
</dbReference>
<evidence type="ECO:0000256" key="2">
    <source>
        <dbReference type="ARBA" id="ARBA00022574"/>
    </source>
</evidence>
<evidence type="ECO:0000256" key="5">
    <source>
        <dbReference type="ARBA" id="ARBA00023163"/>
    </source>
</evidence>
<evidence type="ECO:0000256" key="1">
    <source>
        <dbReference type="ARBA" id="ARBA00008075"/>
    </source>
</evidence>
<keyword evidence="9" id="KW-1185">Reference proteome</keyword>
<dbReference type="KEGG" id="crq:GCK72_015253"/>
<accession>E3NDJ1</accession>
<dbReference type="CTD" id="9822886"/>
<dbReference type="GeneID" id="9822886"/>
<reference evidence="8" key="1">
    <citation type="submission" date="2007-07" db="EMBL/GenBank/DDBJ databases">
        <title>PCAP assembly of the Caenorhabditis remanei genome.</title>
        <authorList>
            <consortium name="The Caenorhabditis remanei Sequencing Consortium"/>
            <person name="Wilson R.K."/>
        </authorList>
    </citation>
    <scope>NUCLEOTIDE SEQUENCE [LARGE SCALE GENOMIC DNA]</scope>
    <source>
        <strain evidence="8">PB4641</strain>
    </source>
</reference>
<dbReference type="GO" id="GO:0010629">
    <property type="term" value="P:negative regulation of gene expression"/>
    <property type="evidence" value="ECO:0007669"/>
    <property type="project" value="EnsemblMetazoa"/>
</dbReference>
<dbReference type="PROSITE" id="PS50082">
    <property type="entry name" value="WD_REPEATS_2"/>
    <property type="match status" value="1"/>
</dbReference>
<dbReference type="SMART" id="SM00320">
    <property type="entry name" value="WD40"/>
    <property type="match status" value="4"/>
</dbReference>
<dbReference type="Pfam" id="PF00400">
    <property type="entry name" value="WD40"/>
    <property type="match status" value="2"/>
</dbReference>
<keyword evidence="2 6" id="KW-0853">WD repeat</keyword>
<dbReference type="InParanoid" id="E3NDJ1"/>
<dbReference type="InterPro" id="IPR001680">
    <property type="entry name" value="WD40_rpt"/>
</dbReference>
<feature type="repeat" description="WD" evidence="6">
    <location>
        <begin position="206"/>
        <end position="241"/>
    </location>
</feature>
<dbReference type="eggNOG" id="KOG1034">
    <property type="taxonomic scope" value="Eukaryota"/>
</dbReference>
<evidence type="ECO:0000256" key="3">
    <source>
        <dbReference type="ARBA" id="ARBA00022737"/>
    </source>
</evidence>
<evidence type="ECO:0000313" key="9">
    <source>
        <dbReference type="Proteomes" id="UP000008281"/>
    </source>
</evidence>
<evidence type="ECO:0000256" key="7">
    <source>
        <dbReference type="SAM" id="MobiDB-lite"/>
    </source>
</evidence>
<dbReference type="InterPro" id="IPR036322">
    <property type="entry name" value="WD40_repeat_dom_sf"/>
</dbReference>
<name>E3NDJ1_CAERE</name>